<feature type="region of interest" description="Disordered" evidence="7">
    <location>
        <begin position="166"/>
        <end position="191"/>
    </location>
</feature>
<evidence type="ECO:0000256" key="4">
    <source>
        <dbReference type="ARBA" id="ARBA00023125"/>
    </source>
</evidence>
<dbReference type="GO" id="GO:0005634">
    <property type="term" value="C:nucleus"/>
    <property type="evidence" value="ECO:0007669"/>
    <property type="project" value="UniProtKB-SubCell"/>
</dbReference>
<dbReference type="Gene3D" id="4.10.280.10">
    <property type="entry name" value="Helix-loop-helix DNA-binding domain"/>
    <property type="match status" value="1"/>
</dbReference>
<keyword evidence="5" id="KW-0804">Transcription</keyword>
<dbReference type="CDD" id="cd11463">
    <property type="entry name" value="bHLH-O_HES2"/>
    <property type="match status" value="1"/>
</dbReference>
<dbReference type="Proteomes" id="UP000824540">
    <property type="component" value="Unassembled WGS sequence"/>
</dbReference>
<dbReference type="EMBL" id="JAFBMS010000237">
    <property type="protein sequence ID" value="KAG9332841.1"/>
    <property type="molecule type" value="Genomic_DNA"/>
</dbReference>
<evidence type="ECO:0000313" key="9">
    <source>
        <dbReference type="EMBL" id="KAG9332841.1"/>
    </source>
</evidence>
<evidence type="ECO:0000256" key="3">
    <source>
        <dbReference type="ARBA" id="ARBA00023015"/>
    </source>
</evidence>
<name>A0A8T2N317_9TELE</name>
<feature type="region of interest" description="Disordered" evidence="7">
    <location>
        <begin position="1"/>
        <end position="25"/>
    </location>
</feature>
<accession>A0A8T2N317</accession>
<dbReference type="OrthoDB" id="6085656at2759"/>
<dbReference type="SUPFAM" id="SSF47459">
    <property type="entry name" value="HLH, helix-loop-helix DNA-binding domain"/>
    <property type="match status" value="1"/>
</dbReference>
<keyword evidence="10" id="KW-1185">Reference proteome</keyword>
<feature type="domain" description="BHLH" evidence="8">
    <location>
        <begin position="28"/>
        <end position="85"/>
    </location>
</feature>
<dbReference type="FunFam" id="4.10.280.10:FF:000009">
    <property type="entry name" value="Transcription factor HES-1"/>
    <property type="match status" value="1"/>
</dbReference>
<dbReference type="GO" id="GO:0003677">
    <property type="term" value="F:DNA binding"/>
    <property type="evidence" value="ECO:0007669"/>
    <property type="project" value="UniProtKB-KW"/>
</dbReference>
<sequence>MSPSITPEATQSYPQRLTVAERREASELRKTLKPLMEKRRRARINESLDQLKTLILPLIGKDNTRYSKFEKADILEMTVRFLRDLPAAPVKSPSDSYKEGYKACLQRVSTLLPKANLLDKETCQRVDEYIQQSLSAVEAPACQNCCAQNSRAFQVNHKIPSFKCKGNTRADTQPSNNTPPALRAQPVPAVH</sequence>
<dbReference type="InterPro" id="IPR036638">
    <property type="entry name" value="HLH_DNA-bd_sf"/>
</dbReference>
<evidence type="ECO:0000259" key="8">
    <source>
        <dbReference type="PROSITE" id="PS50888"/>
    </source>
</evidence>
<dbReference type="InterPro" id="IPR050370">
    <property type="entry name" value="HES_HEY"/>
</dbReference>
<dbReference type="GO" id="GO:0046983">
    <property type="term" value="F:protein dimerization activity"/>
    <property type="evidence" value="ECO:0007669"/>
    <property type="project" value="InterPro"/>
</dbReference>
<gene>
    <name evidence="9" type="ORF">JZ751_014940</name>
</gene>
<dbReference type="SMART" id="SM00353">
    <property type="entry name" value="HLH"/>
    <property type="match status" value="1"/>
</dbReference>
<feature type="non-terminal residue" evidence="9">
    <location>
        <position position="1"/>
    </location>
</feature>
<keyword evidence="2" id="KW-0678">Repressor</keyword>
<comment type="subcellular location">
    <subcellularLocation>
        <location evidence="1">Nucleus</location>
    </subcellularLocation>
</comment>
<organism evidence="9 10">
    <name type="scientific">Albula glossodonta</name>
    <name type="common">roundjaw bonefish</name>
    <dbReference type="NCBI Taxonomy" id="121402"/>
    <lineage>
        <taxon>Eukaryota</taxon>
        <taxon>Metazoa</taxon>
        <taxon>Chordata</taxon>
        <taxon>Craniata</taxon>
        <taxon>Vertebrata</taxon>
        <taxon>Euteleostomi</taxon>
        <taxon>Actinopterygii</taxon>
        <taxon>Neopterygii</taxon>
        <taxon>Teleostei</taxon>
        <taxon>Albuliformes</taxon>
        <taxon>Albulidae</taxon>
        <taxon>Albula</taxon>
    </lineage>
</organism>
<evidence type="ECO:0000256" key="7">
    <source>
        <dbReference type="SAM" id="MobiDB-lite"/>
    </source>
</evidence>
<dbReference type="Pfam" id="PF00010">
    <property type="entry name" value="HLH"/>
    <property type="match status" value="1"/>
</dbReference>
<keyword evidence="4" id="KW-0238">DNA-binding</keyword>
<dbReference type="PROSITE" id="PS50888">
    <property type="entry name" value="BHLH"/>
    <property type="match status" value="1"/>
</dbReference>
<evidence type="ECO:0000256" key="1">
    <source>
        <dbReference type="ARBA" id="ARBA00004123"/>
    </source>
</evidence>
<feature type="compositionally biased region" description="Polar residues" evidence="7">
    <location>
        <begin position="1"/>
        <end position="15"/>
    </location>
</feature>
<protein>
    <recommendedName>
        <fullName evidence="8">BHLH domain-containing protein</fullName>
    </recommendedName>
</protein>
<dbReference type="InterPro" id="IPR011598">
    <property type="entry name" value="bHLH_dom"/>
</dbReference>
<keyword evidence="3" id="KW-0805">Transcription regulation</keyword>
<evidence type="ECO:0000256" key="6">
    <source>
        <dbReference type="ARBA" id="ARBA00023242"/>
    </source>
</evidence>
<dbReference type="PANTHER" id="PTHR10985">
    <property type="entry name" value="BASIC HELIX-LOOP-HELIX TRANSCRIPTION FACTOR, HES-RELATED"/>
    <property type="match status" value="1"/>
</dbReference>
<evidence type="ECO:0000256" key="2">
    <source>
        <dbReference type="ARBA" id="ARBA00022491"/>
    </source>
</evidence>
<comment type="caution">
    <text evidence="9">The sequence shown here is derived from an EMBL/GenBank/DDBJ whole genome shotgun (WGS) entry which is preliminary data.</text>
</comment>
<evidence type="ECO:0000256" key="5">
    <source>
        <dbReference type="ARBA" id="ARBA00023163"/>
    </source>
</evidence>
<dbReference type="AlphaFoldDB" id="A0A8T2N317"/>
<keyword evidence="6" id="KW-0539">Nucleus</keyword>
<reference evidence="9" key="1">
    <citation type="thesis" date="2021" institute="BYU ScholarsArchive" country="Provo, UT, USA">
        <title>Applications of and Algorithms for Genome Assembly and Genomic Analyses with an Emphasis on Marine Teleosts.</title>
        <authorList>
            <person name="Pickett B.D."/>
        </authorList>
    </citation>
    <scope>NUCLEOTIDE SEQUENCE</scope>
    <source>
        <strain evidence="9">HI-2016</strain>
    </source>
</reference>
<proteinExistence type="predicted"/>
<evidence type="ECO:0000313" key="10">
    <source>
        <dbReference type="Proteomes" id="UP000824540"/>
    </source>
</evidence>
<feature type="compositionally biased region" description="Polar residues" evidence="7">
    <location>
        <begin position="169"/>
        <end position="179"/>
    </location>
</feature>